<feature type="binding site" evidence="8">
    <location>
        <position position="241"/>
    </location>
    <ligand>
        <name>substrate</name>
    </ligand>
</feature>
<dbReference type="EMBL" id="JAUMVS010000366">
    <property type="protein sequence ID" value="MDO4842908.1"/>
    <property type="molecule type" value="Genomic_DNA"/>
</dbReference>
<proteinExistence type="inferred from homology"/>
<name>A0AA43U6Z3_9ACTN</name>
<dbReference type="Proteomes" id="UP001168575">
    <property type="component" value="Unassembled WGS sequence"/>
</dbReference>
<protein>
    <submittedName>
        <fullName evidence="12">D-alanyl-D-alanine carboxypeptidase family protein</fullName>
        <ecNumber evidence="12">3.4.-.-</ecNumber>
    </submittedName>
</protein>
<keyword evidence="4" id="KW-0133">Cell shape</keyword>
<organism evidence="12 13">
    <name type="scientific">Phoenicibacter congonensis</name>
    <dbReference type="NCBI Taxonomy" id="1944646"/>
    <lineage>
        <taxon>Bacteria</taxon>
        <taxon>Bacillati</taxon>
        <taxon>Actinomycetota</taxon>
        <taxon>Coriobacteriia</taxon>
        <taxon>Eggerthellales</taxon>
        <taxon>Eggerthellaceae</taxon>
        <taxon>Phoenicibacter</taxon>
    </lineage>
</organism>
<dbReference type="EC" id="3.4.-.-" evidence="12"/>
<reference evidence="12" key="1">
    <citation type="submission" date="2023-07" db="EMBL/GenBank/DDBJ databases">
        <title>Between Cages and Wild: Unraveling the Impact of Captivity on Animal Microbiomes and Antimicrobial Resistance.</title>
        <authorList>
            <person name="Schmartz G.P."/>
            <person name="Rehner J."/>
            <person name="Schuff M.J."/>
            <person name="Becker S.L."/>
            <person name="Kravczyk M."/>
            <person name="Gurevich A."/>
            <person name="Francke R."/>
            <person name="Mueller R."/>
            <person name="Keller V."/>
            <person name="Keller A."/>
        </authorList>
    </citation>
    <scope>NUCLEOTIDE SEQUENCE</scope>
    <source>
        <strain evidence="12">S12M_St_49</strain>
    </source>
</reference>
<keyword evidence="3 12" id="KW-0378">Hydrolase</keyword>
<keyword evidence="2 10" id="KW-0732">Signal</keyword>
<evidence type="ECO:0000256" key="4">
    <source>
        <dbReference type="ARBA" id="ARBA00022960"/>
    </source>
</evidence>
<dbReference type="PANTHER" id="PTHR21581:SF33">
    <property type="entry name" value="D-ALANYL-D-ALANINE CARBOXYPEPTIDASE DACB"/>
    <property type="match status" value="1"/>
</dbReference>
<keyword evidence="12" id="KW-0645">Protease</keyword>
<dbReference type="Gene3D" id="3.40.710.10">
    <property type="entry name" value="DD-peptidase/beta-lactamase superfamily"/>
    <property type="match status" value="1"/>
</dbReference>
<dbReference type="GO" id="GO:0009252">
    <property type="term" value="P:peptidoglycan biosynthetic process"/>
    <property type="evidence" value="ECO:0007669"/>
    <property type="project" value="UniProtKB-KW"/>
</dbReference>
<evidence type="ECO:0000256" key="9">
    <source>
        <dbReference type="RuleBase" id="RU004016"/>
    </source>
</evidence>
<evidence type="ECO:0000256" key="7">
    <source>
        <dbReference type="PIRSR" id="PIRSR618044-1"/>
    </source>
</evidence>
<dbReference type="PANTHER" id="PTHR21581">
    <property type="entry name" value="D-ALANYL-D-ALANINE CARBOXYPEPTIDASE"/>
    <property type="match status" value="1"/>
</dbReference>
<evidence type="ECO:0000256" key="2">
    <source>
        <dbReference type="ARBA" id="ARBA00022729"/>
    </source>
</evidence>
<dbReference type="GO" id="GO:0009002">
    <property type="term" value="F:serine-type D-Ala-D-Ala carboxypeptidase activity"/>
    <property type="evidence" value="ECO:0007669"/>
    <property type="project" value="InterPro"/>
</dbReference>
<dbReference type="GO" id="GO:0008360">
    <property type="term" value="P:regulation of cell shape"/>
    <property type="evidence" value="ECO:0007669"/>
    <property type="project" value="UniProtKB-KW"/>
</dbReference>
<dbReference type="SUPFAM" id="SSF56601">
    <property type="entry name" value="beta-lactamase/transpeptidase-like"/>
    <property type="match status" value="1"/>
</dbReference>
<dbReference type="InterPro" id="IPR012338">
    <property type="entry name" value="Beta-lactam/transpept-like"/>
</dbReference>
<feature type="signal peptide" evidence="10">
    <location>
        <begin position="1"/>
        <end position="25"/>
    </location>
</feature>
<accession>A0AA43U6Z3</accession>
<feature type="domain" description="Peptidase S11 D-alanyl-D-alanine carboxypeptidase A N-terminal" evidence="11">
    <location>
        <begin position="40"/>
        <end position="269"/>
    </location>
</feature>
<evidence type="ECO:0000256" key="6">
    <source>
        <dbReference type="ARBA" id="ARBA00023316"/>
    </source>
</evidence>
<evidence type="ECO:0000256" key="5">
    <source>
        <dbReference type="ARBA" id="ARBA00022984"/>
    </source>
</evidence>
<evidence type="ECO:0000256" key="3">
    <source>
        <dbReference type="ARBA" id="ARBA00022801"/>
    </source>
</evidence>
<dbReference type="GO" id="GO:0071555">
    <property type="term" value="P:cell wall organization"/>
    <property type="evidence" value="ECO:0007669"/>
    <property type="project" value="UniProtKB-KW"/>
</dbReference>
<dbReference type="InterPro" id="IPR001967">
    <property type="entry name" value="Peptidase_S11_N"/>
</dbReference>
<dbReference type="AlphaFoldDB" id="A0AA43U6Z3"/>
<dbReference type="PROSITE" id="PS51257">
    <property type="entry name" value="PROKAR_LIPOPROTEIN"/>
    <property type="match status" value="1"/>
</dbReference>
<comment type="similarity">
    <text evidence="1 9">Belongs to the peptidase S11 family.</text>
</comment>
<evidence type="ECO:0000259" key="11">
    <source>
        <dbReference type="Pfam" id="PF00768"/>
    </source>
</evidence>
<evidence type="ECO:0000313" key="12">
    <source>
        <dbReference type="EMBL" id="MDO4842908.1"/>
    </source>
</evidence>
<feature type="active site" description="Proton acceptor" evidence="7">
    <location>
        <position position="75"/>
    </location>
</feature>
<comment type="caution">
    <text evidence="12">The sequence shown here is derived from an EMBL/GenBank/DDBJ whole genome shotgun (WGS) entry which is preliminary data.</text>
</comment>
<evidence type="ECO:0000256" key="1">
    <source>
        <dbReference type="ARBA" id="ARBA00007164"/>
    </source>
</evidence>
<feature type="active site" description="Acyl-ester intermediate" evidence="7">
    <location>
        <position position="72"/>
    </location>
</feature>
<sequence length="356" mass="38604">MFKRLVCLLLTVLMLAVCACPAALASSSDYDSNHPEKLNDTDLSASAAILIEANSGMVVYEKNADVRMYPASTTKILTTYLALLMGNLDDVVTTSATALQLEEKASVIPLSEGEQLPLENLLYATMVKSGNDGANVIAETISGSIYAFAETMNQYAASIGCTNTHFVNPSGLHDDNHYTTARDMALIAREAMQDETFRKIASTTTYALPRTNMHGSRRLDSKMAELFGSDSAVYPAANGIKTGYTSKAGYCFVGSATKNGVTFISVVFNCGSYAKCWSDTKKLMEYGFTQYVSTSVAELYAMSPKVLEISKYDLNDPQLGKLELSLNKLSDSTNDTIVTLQSRLDYLSSNFNDLVA</sequence>
<feature type="active site" evidence="7">
    <location>
        <position position="129"/>
    </location>
</feature>
<gene>
    <name evidence="12" type="ORF">Q3982_09555</name>
</gene>
<dbReference type="GO" id="GO:0006508">
    <property type="term" value="P:proteolysis"/>
    <property type="evidence" value="ECO:0007669"/>
    <property type="project" value="InterPro"/>
</dbReference>
<feature type="chain" id="PRO_5041337584" evidence="10">
    <location>
        <begin position="26"/>
        <end position="356"/>
    </location>
</feature>
<dbReference type="PRINTS" id="PR00725">
    <property type="entry name" value="DADACBPTASE1"/>
</dbReference>
<keyword evidence="5" id="KW-0573">Peptidoglycan synthesis</keyword>
<dbReference type="InterPro" id="IPR018044">
    <property type="entry name" value="Peptidase_S11"/>
</dbReference>
<evidence type="ECO:0000313" key="13">
    <source>
        <dbReference type="Proteomes" id="UP001168575"/>
    </source>
</evidence>
<keyword evidence="13" id="KW-1185">Reference proteome</keyword>
<evidence type="ECO:0000256" key="10">
    <source>
        <dbReference type="SAM" id="SignalP"/>
    </source>
</evidence>
<feature type="non-terminal residue" evidence="12">
    <location>
        <position position="356"/>
    </location>
</feature>
<evidence type="ECO:0000256" key="8">
    <source>
        <dbReference type="PIRSR" id="PIRSR618044-2"/>
    </source>
</evidence>
<dbReference type="Pfam" id="PF00768">
    <property type="entry name" value="Peptidase_S11"/>
    <property type="match status" value="1"/>
</dbReference>
<keyword evidence="12" id="KW-0121">Carboxypeptidase</keyword>
<keyword evidence="6" id="KW-0961">Cell wall biogenesis/degradation</keyword>